<gene>
    <name evidence="1" type="ORF">PR048_021678</name>
</gene>
<proteinExistence type="predicted"/>
<dbReference type="EMBL" id="JARBHB010000008">
    <property type="protein sequence ID" value="KAJ8877224.1"/>
    <property type="molecule type" value="Genomic_DNA"/>
</dbReference>
<comment type="caution">
    <text evidence="1">The sequence shown here is derived from an EMBL/GenBank/DDBJ whole genome shotgun (WGS) entry which is preliminary data.</text>
</comment>
<accession>A0ABQ9GYV0</accession>
<protein>
    <submittedName>
        <fullName evidence="1">Uncharacterized protein</fullName>
    </submittedName>
</protein>
<evidence type="ECO:0000313" key="1">
    <source>
        <dbReference type="EMBL" id="KAJ8877224.1"/>
    </source>
</evidence>
<reference evidence="1 2" key="1">
    <citation type="submission" date="2023-02" db="EMBL/GenBank/DDBJ databases">
        <title>LHISI_Scaffold_Assembly.</title>
        <authorList>
            <person name="Stuart O.P."/>
            <person name="Cleave R."/>
            <person name="Magrath M.J.L."/>
            <person name="Mikheyev A.S."/>
        </authorList>
    </citation>
    <scope>NUCLEOTIDE SEQUENCE [LARGE SCALE GENOMIC DNA]</scope>
    <source>
        <strain evidence="1">Daus_M_001</strain>
        <tissue evidence="1">Leg muscle</tissue>
    </source>
</reference>
<keyword evidence="2" id="KW-1185">Reference proteome</keyword>
<dbReference type="Proteomes" id="UP001159363">
    <property type="component" value="Chromosome 7"/>
</dbReference>
<evidence type="ECO:0000313" key="2">
    <source>
        <dbReference type="Proteomes" id="UP001159363"/>
    </source>
</evidence>
<name>A0ABQ9GYV0_9NEOP</name>
<organism evidence="1 2">
    <name type="scientific">Dryococelus australis</name>
    <dbReference type="NCBI Taxonomy" id="614101"/>
    <lineage>
        <taxon>Eukaryota</taxon>
        <taxon>Metazoa</taxon>
        <taxon>Ecdysozoa</taxon>
        <taxon>Arthropoda</taxon>
        <taxon>Hexapoda</taxon>
        <taxon>Insecta</taxon>
        <taxon>Pterygota</taxon>
        <taxon>Neoptera</taxon>
        <taxon>Polyneoptera</taxon>
        <taxon>Phasmatodea</taxon>
        <taxon>Verophasmatodea</taxon>
        <taxon>Anareolatae</taxon>
        <taxon>Phasmatidae</taxon>
        <taxon>Eurycanthinae</taxon>
        <taxon>Dryococelus</taxon>
    </lineage>
</organism>
<sequence length="118" mass="13194">MCDTQTYTDKQKLICSPPTKANWVQSPAGSLWIFAKWELCLSMLLANMEQHQNVGAGEMVDPRENPPTSGIVWHNFHMQKFGSNPTTHRTHTIGAALRPPPSTLEILYNATTEASQDK</sequence>